<comment type="caution">
    <text evidence="2">The sequence shown here is derived from an EMBL/GenBank/DDBJ whole genome shotgun (WGS) entry which is preliminary data.</text>
</comment>
<dbReference type="Pfam" id="PF14735">
    <property type="entry name" value="HAUS4"/>
    <property type="match status" value="1"/>
</dbReference>
<protein>
    <submittedName>
        <fullName evidence="2">Uncharacterized protein</fullName>
    </submittedName>
</protein>
<organism evidence="2 3">
    <name type="scientific">Oleoguttula mirabilis</name>
    <dbReference type="NCBI Taxonomy" id="1507867"/>
    <lineage>
        <taxon>Eukaryota</taxon>
        <taxon>Fungi</taxon>
        <taxon>Dikarya</taxon>
        <taxon>Ascomycota</taxon>
        <taxon>Pezizomycotina</taxon>
        <taxon>Dothideomycetes</taxon>
        <taxon>Dothideomycetidae</taxon>
        <taxon>Mycosphaerellales</taxon>
        <taxon>Teratosphaeriaceae</taxon>
        <taxon>Oleoguttula</taxon>
    </lineage>
</organism>
<evidence type="ECO:0000313" key="3">
    <source>
        <dbReference type="Proteomes" id="UP001324427"/>
    </source>
</evidence>
<dbReference type="EMBL" id="JAVFHQ010000009">
    <property type="protein sequence ID" value="KAK4548076.1"/>
    <property type="molecule type" value="Genomic_DNA"/>
</dbReference>
<evidence type="ECO:0000313" key="2">
    <source>
        <dbReference type="EMBL" id="KAK4548076.1"/>
    </source>
</evidence>
<evidence type="ECO:0000256" key="1">
    <source>
        <dbReference type="SAM" id="Coils"/>
    </source>
</evidence>
<keyword evidence="1" id="KW-0175">Coiled coil</keyword>
<gene>
    <name evidence="2" type="ORF">LTR36_010796</name>
</gene>
<dbReference type="GO" id="GO:0051225">
    <property type="term" value="P:spindle assembly"/>
    <property type="evidence" value="ECO:0007669"/>
    <property type="project" value="InterPro"/>
</dbReference>
<reference evidence="2 3" key="1">
    <citation type="submission" date="2021-11" db="EMBL/GenBank/DDBJ databases">
        <title>Black yeast isolated from Biological Soil Crust.</title>
        <authorList>
            <person name="Kurbessoian T."/>
        </authorList>
    </citation>
    <scope>NUCLEOTIDE SEQUENCE [LARGE SCALE GENOMIC DNA]</scope>
    <source>
        <strain evidence="2 3">CCFEE 5522</strain>
    </source>
</reference>
<dbReference type="InterPro" id="IPR029327">
    <property type="entry name" value="HAUS4"/>
</dbReference>
<dbReference type="GO" id="GO:0070652">
    <property type="term" value="C:HAUS complex"/>
    <property type="evidence" value="ECO:0007669"/>
    <property type="project" value="InterPro"/>
</dbReference>
<keyword evidence="3" id="KW-1185">Reference proteome</keyword>
<feature type="coiled-coil region" evidence="1">
    <location>
        <begin position="114"/>
        <end position="178"/>
    </location>
</feature>
<name>A0AAV9JRI9_9PEZI</name>
<sequence length="180" mass="20414">MVTTLAQLLASGSPRSLEELPTSIARLLADITTSRTELAQSRIGLAQDVSALHELYRQVMQASIRVLEQMMHGSVARGTKAKADHLAAVAECMSKKLSLQYGQLMHQVYSPDMQATLRAKAQEAEAEMGVLRRRTREAEERLSEYQRARGMKDMVREYAEIIKETQRVREELERLETRRA</sequence>
<accession>A0AAV9JRI9</accession>
<dbReference type="Proteomes" id="UP001324427">
    <property type="component" value="Unassembled WGS sequence"/>
</dbReference>
<dbReference type="AlphaFoldDB" id="A0AAV9JRI9"/>
<proteinExistence type="predicted"/>